<evidence type="ECO:0000313" key="2">
    <source>
        <dbReference type="Proteomes" id="UP000694904"/>
    </source>
</evidence>
<dbReference type="SMART" id="SM00875">
    <property type="entry name" value="BACK"/>
    <property type="match status" value="1"/>
</dbReference>
<dbReference type="Gene3D" id="1.25.40.420">
    <property type="match status" value="1"/>
</dbReference>
<dbReference type="GeneID" id="108612126"/>
<keyword evidence="2" id="KW-1185">Reference proteome</keyword>
<reference evidence="2" key="1">
    <citation type="journal article" date="1997" name="Nucleic Acids Res.">
        <title>tRNAscan-SE: a program for improved detection of transfer RNA genes in genomic sequence.</title>
        <authorList>
            <person name="Lowe T.M."/>
            <person name="Eddy S.R."/>
        </authorList>
    </citation>
    <scope>NUCLEOTIDE SEQUENCE [LARGE SCALE GENOMIC DNA]</scope>
</reference>
<accession>A0ABM1NZY1</accession>
<feature type="domain" description="BACK" evidence="1">
    <location>
        <begin position="321"/>
        <end position="423"/>
    </location>
</feature>
<sequence length="570" mass="66807">MANKSRTAFKVPSRHGFSGYRLYRRSGHRRLQMVTIRRYAIVKGDETLRTRSSTLSEELNKKYLKLVADWKRSLIEEPHLNRTPESFGICLPEPREPYYSDDESPPSTPDLHELYLNSADPHKFFPSVPVIVWSSLYSSAAQEHAKAGLLEPLQQEMVEVAKAVDAMGDITNVELNDCAHQQRVESSISVAQYLCNVEDRELDGPEVYAISSRNYWFSTLQVKVGKLFMHVDRYVFFHYLKGFEDYKSWSLEFPTNKVSMILLAHMYNWMVSKSPTLILGHDFVEMYHMAKYLNVRYMLELYWNSLSIHNGGEGGVWEQEAFRAYQICHRLGCSDLMAIFMNRIQKLFLPLVASEEFLAMEAGEVAYLLKMDSLCVNSEDEVFFAAVYWLRHNWEERQQYMEQVMASVRYCMLSPWLHSSILHKPENEIIRKVGESHMIRALLWRGLCASHAMLAKTKDPELADDPLMMRIMLIKDFDRKWGFCPGIPHHHSPDCCRFSKLSYKMFLKFLNLLHDDAKKYMAETQFVPYKYFVPLNCCSKKDFVKKVTLTKQFRKRLAKQFPFEFRYNVK</sequence>
<dbReference type="PANTHER" id="PTHR22667">
    <property type="entry name" value="AT01380P-RELATED"/>
    <property type="match status" value="1"/>
</dbReference>
<name>A0ABM1NZY1_DROAR</name>
<dbReference type="InterPro" id="IPR031750">
    <property type="entry name" value="DUF4734"/>
</dbReference>
<dbReference type="Proteomes" id="UP000694904">
    <property type="component" value="Chromosome 3"/>
</dbReference>
<dbReference type="Pfam" id="PF15881">
    <property type="entry name" value="DUF4734"/>
    <property type="match status" value="1"/>
</dbReference>
<dbReference type="PANTHER" id="PTHR22667:SF0">
    <property type="entry name" value="AT01380P-RELATED"/>
    <property type="match status" value="1"/>
</dbReference>
<gene>
    <name evidence="3" type="primary">LOC108612126</name>
</gene>
<dbReference type="RefSeq" id="XP_017860517.1">
    <property type="nucleotide sequence ID" value="XM_018005028.1"/>
</dbReference>
<reference evidence="2" key="2">
    <citation type="journal article" date="2016" name="G3 (Bethesda)">
        <title>Genome Evolution in Three Species of Cactophilic Drosophila.</title>
        <authorList>
            <person name="Sanchez-Flores A."/>
            <person name="Penazola F."/>
            <person name="Carpinteyro-Ponce J."/>
            <person name="Nazario-Yepiz N."/>
            <person name="Abreu-Goodger C."/>
            <person name="Machado C.A."/>
            <person name="Markow T.A."/>
        </authorList>
    </citation>
    <scope>NUCLEOTIDE SEQUENCE [LARGE SCALE GENOMIC DNA]</scope>
</reference>
<reference evidence="3" key="3">
    <citation type="submission" date="2025-08" db="UniProtKB">
        <authorList>
            <consortium name="RefSeq"/>
        </authorList>
    </citation>
    <scope>IDENTIFICATION</scope>
    <source>
        <tissue evidence="3">Whole organism</tissue>
    </source>
</reference>
<dbReference type="InterPro" id="IPR011705">
    <property type="entry name" value="BACK"/>
</dbReference>
<evidence type="ECO:0000313" key="3">
    <source>
        <dbReference type="RefSeq" id="XP_017860517.1"/>
    </source>
</evidence>
<dbReference type="Pfam" id="PF07707">
    <property type="entry name" value="BACK"/>
    <property type="match status" value="1"/>
</dbReference>
<evidence type="ECO:0000259" key="1">
    <source>
        <dbReference type="SMART" id="SM00875"/>
    </source>
</evidence>
<organism evidence="2 3">
    <name type="scientific">Drosophila arizonae</name>
    <name type="common">Fruit fly</name>
    <dbReference type="NCBI Taxonomy" id="7263"/>
    <lineage>
        <taxon>Eukaryota</taxon>
        <taxon>Metazoa</taxon>
        <taxon>Ecdysozoa</taxon>
        <taxon>Arthropoda</taxon>
        <taxon>Hexapoda</taxon>
        <taxon>Insecta</taxon>
        <taxon>Pterygota</taxon>
        <taxon>Neoptera</taxon>
        <taxon>Endopterygota</taxon>
        <taxon>Diptera</taxon>
        <taxon>Brachycera</taxon>
        <taxon>Muscomorpha</taxon>
        <taxon>Ephydroidea</taxon>
        <taxon>Drosophilidae</taxon>
        <taxon>Drosophila</taxon>
    </lineage>
</organism>
<proteinExistence type="predicted"/>
<protein>
    <submittedName>
        <fullName evidence="3">Uncharacterized protein LOC108612126</fullName>
    </submittedName>
</protein>